<name>A0A1D1Y7N8_9ARAE</name>
<feature type="non-terminal residue" evidence="2">
    <location>
        <position position="101"/>
    </location>
</feature>
<reference evidence="2" key="1">
    <citation type="submission" date="2015-07" db="EMBL/GenBank/DDBJ databases">
        <title>Transcriptome Assembly of Anthurium amnicola.</title>
        <authorList>
            <person name="Suzuki J."/>
        </authorList>
    </citation>
    <scope>NUCLEOTIDE SEQUENCE</scope>
</reference>
<gene>
    <name evidence="2" type="primary">CHSY3</name>
    <name evidence="2" type="ORF">g.13342</name>
</gene>
<protein>
    <submittedName>
        <fullName evidence="2">Chondroitin sulfate synthase 3</fullName>
    </submittedName>
</protein>
<feature type="compositionally biased region" description="Low complexity" evidence="1">
    <location>
        <begin position="32"/>
        <end position="41"/>
    </location>
</feature>
<feature type="compositionally biased region" description="Polar residues" evidence="1">
    <location>
        <begin position="50"/>
        <end position="60"/>
    </location>
</feature>
<accession>A0A1D1Y7N8</accession>
<evidence type="ECO:0000313" key="2">
    <source>
        <dbReference type="EMBL" id="JAT50651.1"/>
    </source>
</evidence>
<organism evidence="2">
    <name type="scientific">Anthurium amnicola</name>
    <dbReference type="NCBI Taxonomy" id="1678845"/>
    <lineage>
        <taxon>Eukaryota</taxon>
        <taxon>Viridiplantae</taxon>
        <taxon>Streptophyta</taxon>
        <taxon>Embryophyta</taxon>
        <taxon>Tracheophyta</taxon>
        <taxon>Spermatophyta</taxon>
        <taxon>Magnoliopsida</taxon>
        <taxon>Liliopsida</taxon>
        <taxon>Araceae</taxon>
        <taxon>Pothoideae</taxon>
        <taxon>Potheae</taxon>
        <taxon>Anthurium</taxon>
    </lineage>
</organism>
<proteinExistence type="predicted"/>
<dbReference type="EMBL" id="GDJX01017285">
    <property type="protein sequence ID" value="JAT50651.1"/>
    <property type="molecule type" value="Transcribed_RNA"/>
</dbReference>
<dbReference type="AlphaFoldDB" id="A0A1D1Y7N8"/>
<sequence>KHTHTHTEKGRDERITCSLAVVSPRWNLGAFASASSPSPNSCRRPEEKQSSLYMGSSPPTFSAEVVHPQLPKKSPAHTLFSGSKNLCEHVKCSWHTHTHTH</sequence>
<evidence type="ECO:0000256" key="1">
    <source>
        <dbReference type="SAM" id="MobiDB-lite"/>
    </source>
</evidence>
<feature type="region of interest" description="Disordered" evidence="1">
    <location>
        <begin position="32"/>
        <end position="64"/>
    </location>
</feature>
<feature type="non-terminal residue" evidence="2">
    <location>
        <position position="1"/>
    </location>
</feature>